<evidence type="ECO:0000313" key="1">
    <source>
        <dbReference type="EMBL" id="MFE1755956.1"/>
    </source>
</evidence>
<gene>
    <name evidence="1" type="ORF">ACFW88_36440</name>
</gene>
<dbReference type="Proteomes" id="UP001599756">
    <property type="component" value="Unassembled WGS sequence"/>
</dbReference>
<comment type="caution">
    <text evidence="1">The sequence shown here is derived from an EMBL/GenBank/DDBJ whole genome shotgun (WGS) entry which is preliminary data.</text>
</comment>
<evidence type="ECO:0000313" key="2">
    <source>
        <dbReference type="Proteomes" id="UP001599756"/>
    </source>
</evidence>
<reference evidence="1 2" key="1">
    <citation type="submission" date="2024-09" db="EMBL/GenBank/DDBJ databases">
        <title>The Natural Products Discovery Center: Release of the First 8490 Sequenced Strains for Exploring Actinobacteria Biosynthetic Diversity.</title>
        <authorList>
            <person name="Kalkreuter E."/>
            <person name="Kautsar S.A."/>
            <person name="Yang D."/>
            <person name="Bader C.D."/>
            <person name="Teijaro C.N."/>
            <person name="Fluegel L."/>
            <person name="Davis C.M."/>
            <person name="Simpson J.R."/>
            <person name="Lauterbach L."/>
            <person name="Steele A.D."/>
            <person name="Gui C."/>
            <person name="Meng S."/>
            <person name="Li G."/>
            <person name="Viehrig K."/>
            <person name="Ye F."/>
            <person name="Su P."/>
            <person name="Kiefer A.F."/>
            <person name="Nichols A."/>
            <person name="Cepeda A.J."/>
            <person name="Yan W."/>
            <person name="Fan B."/>
            <person name="Jiang Y."/>
            <person name="Adhikari A."/>
            <person name="Zheng C.-J."/>
            <person name="Schuster L."/>
            <person name="Cowan T.M."/>
            <person name="Smanski M.J."/>
            <person name="Chevrette M.G."/>
            <person name="De Carvalho L.P.S."/>
            <person name="Shen B."/>
        </authorList>
    </citation>
    <scope>NUCLEOTIDE SEQUENCE [LARGE SCALE GENOMIC DNA]</scope>
    <source>
        <strain evidence="1 2">NPDC059500</strain>
    </source>
</reference>
<proteinExistence type="predicted"/>
<keyword evidence="2" id="KW-1185">Reference proteome</keyword>
<dbReference type="EMBL" id="JBHYTS010000174">
    <property type="protein sequence ID" value="MFE1755956.1"/>
    <property type="molecule type" value="Genomic_DNA"/>
</dbReference>
<organism evidence="1 2">
    <name type="scientific">Streptomyces anandii</name>
    <dbReference type="NCBI Taxonomy" id="285454"/>
    <lineage>
        <taxon>Bacteria</taxon>
        <taxon>Bacillati</taxon>
        <taxon>Actinomycetota</taxon>
        <taxon>Actinomycetes</taxon>
        <taxon>Kitasatosporales</taxon>
        <taxon>Streptomycetaceae</taxon>
        <taxon>Streptomyces</taxon>
    </lineage>
</organism>
<accession>A0ABW6HH12</accession>
<protein>
    <submittedName>
        <fullName evidence="1">Uncharacterized protein</fullName>
    </submittedName>
</protein>
<name>A0ABW6HH12_9ACTN</name>
<sequence length="209" mass="23629">MAGVERPVVGLSATAYFPQAVREHVHAPVRWWMTDAQARSIRARRHRIEYGEGHPMYGEPIKISGQHPSRKKGALIELGSELYDQYIHRELERQRAKDKDRAHVLVVANSYQQCAWLARGIAQAGTYREGLCVAVRDGDRHSPDADLPRENIATRLTAEQFEDFPQYGNVLVVPLALIARGLNIVVGIRSAVRSVYLCHRPLAFFAEHE</sequence>
<feature type="non-terminal residue" evidence="1">
    <location>
        <position position="209"/>
    </location>
</feature>